<reference evidence="3" key="2">
    <citation type="journal article" date="2018" name="Nat. Commun.">
        <title>Extreme sensitivity to ultraviolet light in the fungal pathogen causing white-nose syndrome of bats.</title>
        <authorList>
            <person name="Palmer J.M."/>
            <person name="Drees K.P."/>
            <person name="Foster J.T."/>
            <person name="Lindner D.L."/>
        </authorList>
    </citation>
    <scope>NUCLEOTIDE SEQUENCE [LARGE SCALE GENOMIC DNA]</scope>
    <source>
        <strain evidence="3">UAMH 10579</strain>
    </source>
</reference>
<feature type="region of interest" description="Disordered" evidence="1">
    <location>
        <begin position="701"/>
        <end position="726"/>
    </location>
</feature>
<dbReference type="GeneID" id="28840898"/>
<feature type="compositionally biased region" description="Polar residues" evidence="1">
    <location>
        <begin position="709"/>
        <end position="720"/>
    </location>
</feature>
<feature type="region of interest" description="Disordered" evidence="1">
    <location>
        <begin position="435"/>
        <end position="457"/>
    </location>
</feature>
<name>A0A1B8GGQ0_9PEZI</name>
<gene>
    <name evidence="2" type="ORF">VE01_07512</name>
</gene>
<dbReference type="STRING" id="342668.A0A1B8GGQ0"/>
<feature type="compositionally biased region" description="Polar residues" evidence="1">
    <location>
        <begin position="170"/>
        <end position="182"/>
    </location>
</feature>
<feature type="region of interest" description="Disordered" evidence="1">
    <location>
        <begin position="472"/>
        <end position="492"/>
    </location>
</feature>
<feature type="region of interest" description="Disordered" evidence="1">
    <location>
        <begin position="120"/>
        <end position="152"/>
    </location>
</feature>
<feature type="region of interest" description="Disordered" evidence="1">
    <location>
        <begin position="593"/>
        <end position="655"/>
    </location>
</feature>
<evidence type="ECO:0000313" key="2">
    <source>
        <dbReference type="EMBL" id="OBT94994.1"/>
    </source>
</evidence>
<evidence type="ECO:0000313" key="3">
    <source>
        <dbReference type="Proteomes" id="UP000091956"/>
    </source>
</evidence>
<accession>A0A1B8GGQ0</accession>
<proteinExistence type="predicted"/>
<feature type="compositionally biased region" description="Polar residues" evidence="1">
    <location>
        <begin position="120"/>
        <end position="136"/>
    </location>
</feature>
<feature type="compositionally biased region" description="Polar residues" evidence="1">
    <location>
        <begin position="221"/>
        <end position="232"/>
    </location>
</feature>
<feature type="region of interest" description="Disordered" evidence="1">
    <location>
        <begin position="543"/>
        <end position="563"/>
    </location>
</feature>
<evidence type="ECO:0000256" key="1">
    <source>
        <dbReference type="SAM" id="MobiDB-lite"/>
    </source>
</evidence>
<dbReference type="RefSeq" id="XP_018128727.1">
    <property type="nucleotide sequence ID" value="XM_018276946.2"/>
</dbReference>
<reference evidence="2 3" key="1">
    <citation type="submission" date="2016-03" db="EMBL/GenBank/DDBJ databases">
        <title>Comparative genomics of Pseudogymnoascus destructans, the fungus causing white-nose syndrome of bats.</title>
        <authorList>
            <person name="Palmer J.M."/>
            <person name="Drees K.P."/>
            <person name="Foster J.T."/>
            <person name="Lindner D.L."/>
        </authorList>
    </citation>
    <scope>NUCLEOTIDE SEQUENCE [LARGE SCALE GENOMIC DNA]</scope>
    <source>
        <strain evidence="2 3">UAMH 10579</strain>
    </source>
</reference>
<dbReference type="Proteomes" id="UP000091956">
    <property type="component" value="Unassembled WGS sequence"/>
</dbReference>
<dbReference type="EMBL" id="KV460239">
    <property type="protein sequence ID" value="OBT94994.1"/>
    <property type="molecule type" value="Genomic_DNA"/>
</dbReference>
<feature type="compositionally biased region" description="Basic and acidic residues" evidence="1">
    <location>
        <begin position="604"/>
        <end position="613"/>
    </location>
</feature>
<organism evidence="2 3">
    <name type="scientific">Pseudogymnoascus verrucosus</name>
    <dbReference type="NCBI Taxonomy" id="342668"/>
    <lineage>
        <taxon>Eukaryota</taxon>
        <taxon>Fungi</taxon>
        <taxon>Dikarya</taxon>
        <taxon>Ascomycota</taxon>
        <taxon>Pezizomycotina</taxon>
        <taxon>Leotiomycetes</taxon>
        <taxon>Thelebolales</taxon>
        <taxon>Thelebolaceae</taxon>
        <taxon>Pseudogymnoascus</taxon>
    </lineage>
</organism>
<protein>
    <submittedName>
        <fullName evidence="2">Uncharacterized protein</fullName>
    </submittedName>
</protein>
<dbReference type="OrthoDB" id="3946750at2759"/>
<feature type="region of interest" description="Disordered" evidence="1">
    <location>
        <begin position="169"/>
        <end position="236"/>
    </location>
</feature>
<keyword evidence="3" id="KW-1185">Reference proteome</keyword>
<dbReference type="AlphaFoldDB" id="A0A1B8GGQ0"/>
<sequence>MIASHLGPAGRTALLPQLQSSRAVISTTVSRSPWRHEQTRGIRLEFWSWNLQPGSRGHQACHKISKSAYIEALNRKLLRNRHHRLHISNSSMKSFMCSAFYEDKSRVNLQKLKNDATRTASNLARATSGSINTSRKATTDGHSGRTPSSDGLFNLKYEIDPITNRKVFKQDSSTLSPQTDTPASHIPNQKFYDHGPPVSQFPGPQPLPKQSTKTALDGLATTASQSQGTYVTDSELYRDGRTVEQELGVYTPFQHNEPDGHFPPPPDPVEQALSNGRPLEEELGDYQPFRYNEPDGHFPPPPDPVEQALNNGRPLEEELGIYKPFRYNEPDGHFPPPPDPVEQALNNGRSLKEELGIYKAFRHNEPDGHPPVSADSAGQTLGNRRQLADELGVYKPFRYNEPDGQFAPPPDPVNKALNEFDQEWDPELKAYTAFRHNEPNGHIPPPPNPVNQALDDLDKKSDPELKAYTAFRHNEPDGHFPPPPDPVEQGLNEFDQKWDPELDAYVPFRHNEPDGHFPPPVDPVEQALNEFDQKWDPELDAYVPFRHNEPDGHFPPPADPVNKALNEFDQKWEPRLENDNFFFDEDFDAERAAQLVPNTAEQKSSGKQEKDTSSKIIKSSRKESKKEKQARRRKMEEDFEASSTQFSKDIEAVAKSDKIRAARERAQEFEIERSELLNHQGHLRGKVNARLREIAELDKREAGKIPASEPSSLKQDQAGSSAKDGEPESFVFVSSYGTDLPPTAKAVKGSKGKKVNIKGEEARLKSAFVKELVSIYQDSYGAAEQQPTLYKIVAYNPDTKSILTTETTSIVPPGHRKPLSPASVLPRLSKPASFLPHIAPLLDEGYEIASGDGHVLVFRKVRDGPPQGSPAAKAETKTQARNMTNPIDGMQSIRPATGNFASPTGFVNHDLPEYHIKSGTESGQESHTYGSSGSGWKDQEWYDRAARRQKGKKKVKRLLIGAVWVGGLSYAVGVVAEFFRTGGTDGMGAVGL</sequence>
<feature type="region of interest" description="Disordered" evidence="1">
    <location>
        <begin position="397"/>
        <end position="417"/>
    </location>
</feature>